<evidence type="ECO:0008006" key="4">
    <source>
        <dbReference type="Google" id="ProtNLM"/>
    </source>
</evidence>
<sequence>MAAFHLSRDSSFHSSNLSKNRYSISTASLSEDDAATSPTWNDDEGAPEDIMSLSTSRDASFTADVLPSPDVVVSSIEPHIRTSPISPTLSSSNYTRYTRRSSAISDLPSETSSLNGATREPSPFSPMKHRPPFHTANSVKAMQMASPSISSYDGYTSPSKKHKQERRSYGLSTPTKSSGGVEMLQSPRESSAKRSSRRGSPAPDMLAQMPPSKLSSRNASTDAKEQYPLVLLHVTLLPVCPPYVASVMEAVLPAHVLENYRLLEDKMADSLLMQRGILIPHPREEYELLEERLLESLDLKSPRILKCGHFYVEDEKGSVCDRHHRAEERRESGSQMETYSEQSTVVDAVGDYEDDADLCDECFQPMKHDAMGAGSGTKRWDIKIYAANGLMRAGAWSAAWTEMERVDVEITPWISEDLRRAMERRRAEEENEERDKLIEAEEMRNNELREAEETRQKELREAEEIRQKELREAEERARAEAQAAAEKQIREAEEAAKMEKYEREARAEVEKLRMIGAAALAADAERKKAKDTLQETLEKERRSLESRIDGEIQRQQNRVSKPPAQIPLTVLLRNYFYLLAKDRRNWALVILSLMVVYLALRPQTQYMEPEYGLGLDSPVADMSAQYEGPDARVAETMISFGTLIGTQVNTTTNDESNTVKATDPASKNDIKEAAKDVPVENERTQGPMASHSTGGLSNNSTLPMIEVVLPLIDSGIENDAALPSHPTQPTVEAEAETRVDPDVEEMHIDAGFPDTPPDTEAFAESMAANSDRMTKDQISYDDSEEATDHIINGQEELEAGSDTGAVDIIPNMIDATEEMLEEGLTATDE</sequence>
<dbReference type="AlphaFoldDB" id="A0A9P4LZP1"/>
<comment type="caution">
    <text evidence="2">The sequence shown here is derived from an EMBL/GenBank/DDBJ whole genome shotgun (WGS) entry which is preliminary data.</text>
</comment>
<feature type="region of interest" description="Disordered" evidence="1">
    <location>
        <begin position="653"/>
        <end position="698"/>
    </location>
</feature>
<dbReference type="OrthoDB" id="5369448at2759"/>
<accession>A0A9P4LZP1</accession>
<protein>
    <recommendedName>
        <fullName evidence="4">Pathway-specific nitrogen regulator</fullName>
    </recommendedName>
</protein>
<feature type="region of interest" description="Disordered" evidence="1">
    <location>
        <begin position="101"/>
        <end position="134"/>
    </location>
</feature>
<feature type="region of interest" description="Disordered" evidence="1">
    <location>
        <begin position="28"/>
        <end position="54"/>
    </location>
</feature>
<dbReference type="EMBL" id="ML978721">
    <property type="protein sequence ID" value="KAF2087118.1"/>
    <property type="molecule type" value="Genomic_DNA"/>
</dbReference>
<reference evidence="2" key="1">
    <citation type="journal article" date="2020" name="Stud. Mycol.">
        <title>101 Dothideomycetes genomes: a test case for predicting lifestyles and emergence of pathogens.</title>
        <authorList>
            <person name="Haridas S."/>
            <person name="Albert R."/>
            <person name="Binder M."/>
            <person name="Bloem J."/>
            <person name="Labutti K."/>
            <person name="Salamov A."/>
            <person name="Andreopoulos B."/>
            <person name="Baker S."/>
            <person name="Barry K."/>
            <person name="Bills G."/>
            <person name="Bluhm B."/>
            <person name="Cannon C."/>
            <person name="Castanera R."/>
            <person name="Culley D."/>
            <person name="Daum C."/>
            <person name="Ezra D."/>
            <person name="Gonzalez J."/>
            <person name="Henrissat B."/>
            <person name="Kuo A."/>
            <person name="Liang C."/>
            <person name="Lipzen A."/>
            <person name="Lutzoni F."/>
            <person name="Magnuson J."/>
            <person name="Mondo S."/>
            <person name="Nolan M."/>
            <person name="Ohm R."/>
            <person name="Pangilinan J."/>
            <person name="Park H.-J."/>
            <person name="Ramirez L."/>
            <person name="Alfaro M."/>
            <person name="Sun H."/>
            <person name="Tritt A."/>
            <person name="Yoshinaga Y."/>
            <person name="Zwiers L.-H."/>
            <person name="Turgeon B."/>
            <person name="Goodwin S."/>
            <person name="Spatafora J."/>
            <person name="Crous P."/>
            <person name="Grigoriev I."/>
        </authorList>
    </citation>
    <scope>NUCLEOTIDE SEQUENCE</scope>
    <source>
        <strain evidence="2">CBS 121410</strain>
    </source>
</reference>
<keyword evidence="3" id="KW-1185">Reference proteome</keyword>
<name>A0A9P4LZP1_9PEZI</name>
<proteinExistence type="predicted"/>
<feature type="region of interest" description="Disordered" evidence="1">
    <location>
        <begin position="148"/>
        <end position="219"/>
    </location>
</feature>
<gene>
    <name evidence="2" type="ORF">K490DRAFT_65983</name>
</gene>
<feature type="compositionally biased region" description="Basic and acidic residues" evidence="1">
    <location>
        <begin position="666"/>
        <end position="683"/>
    </location>
</feature>
<dbReference type="Proteomes" id="UP000799776">
    <property type="component" value="Unassembled WGS sequence"/>
</dbReference>
<evidence type="ECO:0000313" key="2">
    <source>
        <dbReference type="EMBL" id="KAF2087118.1"/>
    </source>
</evidence>
<evidence type="ECO:0000313" key="3">
    <source>
        <dbReference type="Proteomes" id="UP000799776"/>
    </source>
</evidence>
<evidence type="ECO:0000256" key="1">
    <source>
        <dbReference type="SAM" id="MobiDB-lite"/>
    </source>
</evidence>
<organism evidence="2 3">
    <name type="scientific">Saccharata proteae CBS 121410</name>
    <dbReference type="NCBI Taxonomy" id="1314787"/>
    <lineage>
        <taxon>Eukaryota</taxon>
        <taxon>Fungi</taxon>
        <taxon>Dikarya</taxon>
        <taxon>Ascomycota</taxon>
        <taxon>Pezizomycotina</taxon>
        <taxon>Dothideomycetes</taxon>
        <taxon>Dothideomycetes incertae sedis</taxon>
        <taxon>Botryosphaeriales</taxon>
        <taxon>Saccharataceae</taxon>
        <taxon>Saccharata</taxon>
    </lineage>
</organism>
<feature type="region of interest" description="Disordered" evidence="1">
    <location>
        <begin position="424"/>
        <end position="456"/>
    </location>
</feature>
<feature type="compositionally biased region" description="Polar residues" evidence="1">
    <location>
        <begin position="148"/>
        <end position="158"/>
    </location>
</feature>